<evidence type="ECO:0000313" key="1">
    <source>
        <dbReference type="EMBL" id="EEI18137.1"/>
    </source>
</evidence>
<dbReference type="EMBL" id="ACHJ01000009">
    <property type="protein sequence ID" value="EEI18137.1"/>
    <property type="molecule type" value="Genomic_DNA"/>
</dbReference>
<dbReference type="AlphaFoldDB" id="C0XNM8"/>
<proteinExistence type="predicted"/>
<keyword evidence="2" id="KW-1185">Reference proteome</keyword>
<sequence length="95" mass="10291">RVVHRRALHPLEAGHLLARAGLGPGGAFDAAAYGATVAVHDGLPVLAQHVVAQVVPGVVRVRCGRHVQQFNPPLYPTRKVAIRARAGSRRTRRRR</sequence>
<name>C0XNM8_CORLD</name>
<reference evidence="1" key="1">
    <citation type="submission" date="2009-01" db="EMBL/GenBank/DDBJ databases">
        <authorList>
            <person name="Qin X."/>
            <person name="Bachman B."/>
            <person name="Battles P."/>
            <person name="Bell A."/>
            <person name="Bess C."/>
            <person name="Bickham C."/>
            <person name="Chaboub L."/>
            <person name="Chen D."/>
            <person name="Coyle M."/>
            <person name="Deiros D.R."/>
            <person name="Dinh H."/>
            <person name="Forbes L."/>
            <person name="Fowler G."/>
            <person name="Francisco L."/>
            <person name="Fu Q."/>
            <person name="Gubbala S."/>
            <person name="Hale W."/>
            <person name="Han Y."/>
            <person name="Hemphill L."/>
            <person name="Highlander S.K."/>
            <person name="Hirani K."/>
            <person name="Hogues M."/>
            <person name="Jackson L."/>
            <person name="Jakkamsetti A."/>
            <person name="Javaid M."/>
            <person name="Jiang H."/>
            <person name="Korchina V."/>
            <person name="Kovar C."/>
            <person name="Lara F."/>
            <person name="Lee S."/>
            <person name="Mata R."/>
            <person name="Mathew T."/>
            <person name="Moen C."/>
            <person name="Morales K."/>
            <person name="Munidasa M."/>
            <person name="Nazareth L."/>
            <person name="Ngo R."/>
            <person name="Nguyen L."/>
            <person name="Okwuonu G."/>
            <person name="Ongeri F."/>
            <person name="Patil S."/>
            <person name="Petrosino J."/>
            <person name="Pham C."/>
            <person name="Pham P."/>
            <person name="Pu L.-L."/>
            <person name="Puazo M."/>
            <person name="Raj R."/>
            <person name="Reid J."/>
            <person name="Rouhana J."/>
            <person name="Saada N."/>
            <person name="Shang Y."/>
            <person name="Simmons D."/>
            <person name="Thornton R."/>
            <person name="Warren J."/>
            <person name="Weissenberger G."/>
            <person name="Zhang J."/>
            <person name="Zhang L."/>
            <person name="Zhou C."/>
            <person name="Zhu D."/>
            <person name="Muzny D."/>
            <person name="Worley K."/>
            <person name="Gibbs R."/>
        </authorList>
    </citation>
    <scope>NUCLEOTIDE SEQUENCE [LARGE SCALE GENOMIC DNA]</scope>
    <source>
        <strain evidence="1">DSM 44291</strain>
    </source>
</reference>
<gene>
    <name evidence="1" type="ORF">HMPREF0298_0048</name>
</gene>
<accession>C0XNM8</accession>
<comment type="caution">
    <text evidence="1">The sequence shown here is derived from an EMBL/GenBank/DDBJ whole genome shotgun (WGS) entry which is preliminary data.</text>
</comment>
<dbReference type="HOGENOM" id="CLU_2364440_0_0_11"/>
<organism evidence="1 2">
    <name type="scientific">Corynebacterium lipophiloflavum (strain ATCC 700352 / DSM 44291 / CCUG 37336 / JCM 10383 / DMMZ 1944)</name>
    <dbReference type="NCBI Taxonomy" id="525263"/>
    <lineage>
        <taxon>Bacteria</taxon>
        <taxon>Bacillati</taxon>
        <taxon>Actinomycetota</taxon>
        <taxon>Actinomycetes</taxon>
        <taxon>Mycobacteriales</taxon>
        <taxon>Corynebacteriaceae</taxon>
        <taxon>Corynebacterium</taxon>
    </lineage>
</organism>
<evidence type="ECO:0000313" key="2">
    <source>
        <dbReference type="Proteomes" id="UP000006196"/>
    </source>
</evidence>
<protein>
    <submittedName>
        <fullName evidence="1">Uncharacterized protein</fullName>
    </submittedName>
</protein>
<dbReference type="Proteomes" id="UP000006196">
    <property type="component" value="Unassembled WGS sequence"/>
</dbReference>
<feature type="non-terminal residue" evidence="1">
    <location>
        <position position="1"/>
    </location>
</feature>